<evidence type="ECO:0000313" key="1">
    <source>
        <dbReference type="EMBL" id="KZT72603.1"/>
    </source>
</evidence>
<keyword evidence="2" id="KW-1185">Reference proteome</keyword>
<protein>
    <submittedName>
        <fullName evidence="1">Uncharacterized protein</fullName>
    </submittedName>
</protein>
<name>A0A165SWT5_9APHY</name>
<organism evidence="1 2">
    <name type="scientific">Daedalea quercina L-15889</name>
    <dbReference type="NCBI Taxonomy" id="1314783"/>
    <lineage>
        <taxon>Eukaryota</taxon>
        <taxon>Fungi</taxon>
        <taxon>Dikarya</taxon>
        <taxon>Basidiomycota</taxon>
        <taxon>Agaricomycotina</taxon>
        <taxon>Agaricomycetes</taxon>
        <taxon>Polyporales</taxon>
        <taxon>Fomitopsis</taxon>
    </lineage>
</organism>
<dbReference type="AlphaFoldDB" id="A0A165SWT5"/>
<sequence length="156" mass="16912">MLPVKVCEHLISFYCSSECGRNTPTKHAALRGPSVLAFAGHKACCFVSSIIRALMPSHHAVILTTLASALSVASMRAYLRMLTTNPLRDGHSLLRTATANVSSPVDNETHVYLIRRGSDTVIFGVGYSIHEIGPKTFAYITHPPRSAILPQQIDGL</sequence>
<accession>A0A165SWT5</accession>
<reference evidence="1 2" key="1">
    <citation type="journal article" date="2016" name="Mol. Biol. Evol.">
        <title>Comparative Genomics of Early-Diverging Mushroom-Forming Fungi Provides Insights into the Origins of Lignocellulose Decay Capabilities.</title>
        <authorList>
            <person name="Nagy L.G."/>
            <person name="Riley R."/>
            <person name="Tritt A."/>
            <person name="Adam C."/>
            <person name="Daum C."/>
            <person name="Floudas D."/>
            <person name="Sun H."/>
            <person name="Yadav J.S."/>
            <person name="Pangilinan J."/>
            <person name="Larsson K.H."/>
            <person name="Matsuura K."/>
            <person name="Barry K."/>
            <person name="Labutti K."/>
            <person name="Kuo R."/>
            <person name="Ohm R.A."/>
            <person name="Bhattacharya S.S."/>
            <person name="Shirouzu T."/>
            <person name="Yoshinaga Y."/>
            <person name="Martin F.M."/>
            <person name="Grigoriev I.V."/>
            <person name="Hibbett D.S."/>
        </authorList>
    </citation>
    <scope>NUCLEOTIDE SEQUENCE [LARGE SCALE GENOMIC DNA]</scope>
    <source>
        <strain evidence="1 2">L-15889</strain>
    </source>
</reference>
<gene>
    <name evidence="1" type="ORF">DAEQUDRAFT_592399</name>
</gene>
<evidence type="ECO:0000313" key="2">
    <source>
        <dbReference type="Proteomes" id="UP000076727"/>
    </source>
</evidence>
<dbReference type="Proteomes" id="UP000076727">
    <property type="component" value="Unassembled WGS sequence"/>
</dbReference>
<dbReference type="EMBL" id="KV429040">
    <property type="protein sequence ID" value="KZT72603.1"/>
    <property type="molecule type" value="Genomic_DNA"/>
</dbReference>
<proteinExistence type="predicted"/>